<gene>
    <name evidence="10" type="ORF">TVAG_304350</name>
</gene>
<dbReference type="InterPro" id="IPR004843">
    <property type="entry name" value="Calcineurin-like_PHP"/>
</dbReference>
<dbReference type="EMBL" id="DS113783">
    <property type="protein sequence ID" value="EAX95905.1"/>
    <property type="molecule type" value="Genomic_DNA"/>
</dbReference>
<proteinExistence type="inferred from homology"/>
<evidence type="ECO:0000259" key="9">
    <source>
        <dbReference type="PROSITE" id="PS00125"/>
    </source>
</evidence>
<dbReference type="Proteomes" id="UP000001542">
    <property type="component" value="Unassembled WGS sequence"/>
</dbReference>
<dbReference type="STRING" id="5722.A2FGR9"/>
<dbReference type="PANTHER" id="PTHR11668">
    <property type="entry name" value="SERINE/THREONINE PROTEIN PHOSPHATASE"/>
    <property type="match status" value="1"/>
</dbReference>
<keyword evidence="11" id="KW-1185">Reference proteome</keyword>
<dbReference type="Pfam" id="PF16891">
    <property type="entry name" value="STPPase_N"/>
    <property type="match status" value="1"/>
</dbReference>
<evidence type="ECO:0000256" key="6">
    <source>
        <dbReference type="ARBA" id="ARBA00047761"/>
    </source>
</evidence>
<dbReference type="GO" id="GO:0004722">
    <property type="term" value="F:protein serine/threonine phosphatase activity"/>
    <property type="evidence" value="ECO:0000318"/>
    <property type="project" value="GO_Central"/>
</dbReference>
<dbReference type="OMA" id="NYCGLYD"/>
<keyword evidence="2" id="KW-0479">Metal-binding</keyword>
<dbReference type="InterPro" id="IPR031675">
    <property type="entry name" value="STPPase_N"/>
</dbReference>
<dbReference type="FunFam" id="3.60.21.10:FF:000145">
    <property type="entry name" value="Serine/threonine-protein phosphatase"/>
    <property type="match status" value="1"/>
</dbReference>
<evidence type="ECO:0000256" key="4">
    <source>
        <dbReference type="ARBA" id="ARBA00022912"/>
    </source>
</evidence>
<comment type="similarity">
    <text evidence="8">Belongs to the PPP phosphatase family.</text>
</comment>
<dbReference type="VEuPathDB" id="TrichDB:TVAGG3_0211040"/>
<reference evidence="10" key="1">
    <citation type="submission" date="2006-10" db="EMBL/GenBank/DDBJ databases">
        <authorList>
            <person name="Amadeo P."/>
            <person name="Zhao Q."/>
            <person name="Wortman J."/>
            <person name="Fraser-Liggett C."/>
            <person name="Carlton J."/>
        </authorList>
    </citation>
    <scope>NUCLEOTIDE SEQUENCE</scope>
    <source>
        <strain evidence="10">G3</strain>
    </source>
</reference>
<dbReference type="AlphaFoldDB" id="A2FGR9"/>
<sequence>MSQQIDEILTKLLSVRKLPYGSRCGITADDIFLLCRLVKPLFKRQPCLLELKANLAIVGDIHGQFYDLLRIFEKVGYPPEKNYLFLGDYVDRGTNSVEVFCLLMLFKIKYPDNFFLLRGNHESREMNKVYGFYQECVKKFSVAIWNSIVDVFDYLPFAAIIQDKIFCVHGGLSPILTNVSQINEIERPTEIPTSGLISDLVWSDPVENVELWSNSEHQVGFGFGKKAVENFCQRCQLDLVVRSHQVQMEGYSMPIPGCESCIAVFSAPNYIGEFQNRGAVLMVDKDLVCNFIVFSPLDWSKQLKKSN</sequence>
<comment type="cofactor">
    <cofactor evidence="1">
        <name>Mn(2+)</name>
        <dbReference type="ChEBI" id="CHEBI:29035"/>
    </cofactor>
</comment>
<dbReference type="SUPFAM" id="SSF56300">
    <property type="entry name" value="Metallo-dependent phosphatases"/>
    <property type="match status" value="1"/>
</dbReference>
<evidence type="ECO:0000256" key="5">
    <source>
        <dbReference type="ARBA" id="ARBA00023211"/>
    </source>
</evidence>
<dbReference type="EC" id="3.1.3.16" evidence="8"/>
<dbReference type="InParanoid" id="A2FGR9"/>
<dbReference type="GO" id="GO:0005737">
    <property type="term" value="C:cytoplasm"/>
    <property type="evidence" value="ECO:0000318"/>
    <property type="project" value="GO_Central"/>
</dbReference>
<dbReference type="eggNOG" id="KOG0374">
    <property type="taxonomic scope" value="Eukaryota"/>
</dbReference>
<feature type="domain" description="Serine/threonine specific protein phosphatases" evidence="9">
    <location>
        <begin position="117"/>
        <end position="122"/>
    </location>
</feature>
<dbReference type="SMR" id="A2FGR9"/>
<dbReference type="GO" id="GO:0046872">
    <property type="term" value="F:metal ion binding"/>
    <property type="evidence" value="ECO:0007669"/>
    <property type="project" value="UniProtKB-KW"/>
</dbReference>
<comment type="catalytic activity">
    <reaction evidence="6">
        <text>O-phospho-L-seryl-[protein] + H2O = L-seryl-[protein] + phosphate</text>
        <dbReference type="Rhea" id="RHEA:20629"/>
        <dbReference type="Rhea" id="RHEA-COMP:9863"/>
        <dbReference type="Rhea" id="RHEA-COMP:11604"/>
        <dbReference type="ChEBI" id="CHEBI:15377"/>
        <dbReference type="ChEBI" id="CHEBI:29999"/>
        <dbReference type="ChEBI" id="CHEBI:43474"/>
        <dbReference type="ChEBI" id="CHEBI:83421"/>
        <dbReference type="EC" id="3.1.3.16"/>
    </reaction>
</comment>
<name>A2FGR9_TRIV3</name>
<protein>
    <recommendedName>
        <fullName evidence="8">Serine/threonine-protein phosphatase</fullName>
        <ecNumber evidence="8">3.1.3.16</ecNumber>
    </recommendedName>
</protein>
<dbReference type="InterPro" id="IPR050341">
    <property type="entry name" value="PP1_catalytic_subunit"/>
</dbReference>
<accession>A2FGR9</accession>
<dbReference type="Gene3D" id="3.60.21.10">
    <property type="match status" value="1"/>
</dbReference>
<keyword evidence="4" id="KW-0904">Protein phosphatase</keyword>
<dbReference type="RefSeq" id="XP_001308835.1">
    <property type="nucleotide sequence ID" value="XM_001308834.1"/>
</dbReference>
<evidence type="ECO:0000256" key="3">
    <source>
        <dbReference type="ARBA" id="ARBA00022801"/>
    </source>
</evidence>
<dbReference type="OrthoDB" id="1930084at2759"/>
<evidence type="ECO:0000256" key="1">
    <source>
        <dbReference type="ARBA" id="ARBA00001936"/>
    </source>
</evidence>
<organism evidence="10 11">
    <name type="scientific">Trichomonas vaginalis (strain ATCC PRA-98 / G3)</name>
    <dbReference type="NCBI Taxonomy" id="412133"/>
    <lineage>
        <taxon>Eukaryota</taxon>
        <taxon>Metamonada</taxon>
        <taxon>Parabasalia</taxon>
        <taxon>Trichomonadida</taxon>
        <taxon>Trichomonadidae</taxon>
        <taxon>Trichomonas</taxon>
    </lineage>
</organism>
<keyword evidence="5" id="KW-0464">Manganese</keyword>
<dbReference type="InterPro" id="IPR006186">
    <property type="entry name" value="Ser/Thr-sp_prot-phosphatase"/>
</dbReference>
<evidence type="ECO:0000313" key="11">
    <source>
        <dbReference type="Proteomes" id="UP000001542"/>
    </source>
</evidence>
<reference evidence="10" key="2">
    <citation type="journal article" date="2007" name="Science">
        <title>Draft genome sequence of the sexually transmitted pathogen Trichomonas vaginalis.</title>
        <authorList>
            <person name="Carlton J.M."/>
            <person name="Hirt R.P."/>
            <person name="Silva J.C."/>
            <person name="Delcher A.L."/>
            <person name="Schatz M."/>
            <person name="Zhao Q."/>
            <person name="Wortman J.R."/>
            <person name="Bidwell S.L."/>
            <person name="Alsmark U.C.M."/>
            <person name="Besteiro S."/>
            <person name="Sicheritz-Ponten T."/>
            <person name="Noel C.J."/>
            <person name="Dacks J.B."/>
            <person name="Foster P.G."/>
            <person name="Simillion C."/>
            <person name="Van de Peer Y."/>
            <person name="Miranda-Saavedra D."/>
            <person name="Barton G.J."/>
            <person name="Westrop G.D."/>
            <person name="Mueller S."/>
            <person name="Dessi D."/>
            <person name="Fiori P.L."/>
            <person name="Ren Q."/>
            <person name="Paulsen I."/>
            <person name="Zhang H."/>
            <person name="Bastida-Corcuera F.D."/>
            <person name="Simoes-Barbosa A."/>
            <person name="Brown M.T."/>
            <person name="Hayes R.D."/>
            <person name="Mukherjee M."/>
            <person name="Okumura C.Y."/>
            <person name="Schneider R."/>
            <person name="Smith A.J."/>
            <person name="Vanacova S."/>
            <person name="Villalvazo M."/>
            <person name="Haas B.J."/>
            <person name="Pertea M."/>
            <person name="Feldblyum T.V."/>
            <person name="Utterback T.R."/>
            <person name="Shu C.L."/>
            <person name="Osoegawa K."/>
            <person name="de Jong P.J."/>
            <person name="Hrdy I."/>
            <person name="Horvathova L."/>
            <person name="Zubacova Z."/>
            <person name="Dolezal P."/>
            <person name="Malik S.B."/>
            <person name="Logsdon J.M. Jr."/>
            <person name="Henze K."/>
            <person name="Gupta A."/>
            <person name="Wang C.C."/>
            <person name="Dunne R.L."/>
            <person name="Upcroft J.A."/>
            <person name="Upcroft P."/>
            <person name="White O."/>
            <person name="Salzberg S.L."/>
            <person name="Tang P."/>
            <person name="Chiu C.-H."/>
            <person name="Lee Y.-S."/>
            <person name="Embley T.M."/>
            <person name="Coombs G.H."/>
            <person name="Mottram J.C."/>
            <person name="Tachezy J."/>
            <person name="Fraser-Liggett C.M."/>
            <person name="Johnson P.J."/>
        </authorList>
    </citation>
    <scope>NUCLEOTIDE SEQUENCE [LARGE SCALE GENOMIC DNA]</scope>
    <source>
        <strain evidence="10">G3</strain>
    </source>
</reference>
<dbReference type="Pfam" id="PF00149">
    <property type="entry name" value="Metallophos"/>
    <property type="match status" value="1"/>
</dbReference>
<dbReference type="VEuPathDB" id="TrichDB:TVAG_304350"/>
<evidence type="ECO:0000256" key="2">
    <source>
        <dbReference type="ARBA" id="ARBA00022723"/>
    </source>
</evidence>
<dbReference type="KEGG" id="tva:4753668"/>
<comment type="catalytic activity">
    <reaction evidence="7 8">
        <text>O-phospho-L-threonyl-[protein] + H2O = L-threonyl-[protein] + phosphate</text>
        <dbReference type="Rhea" id="RHEA:47004"/>
        <dbReference type="Rhea" id="RHEA-COMP:11060"/>
        <dbReference type="Rhea" id="RHEA-COMP:11605"/>
        <dbReference type="ChEBI" id="CHEBI:15377"/>
        <dbReference type="ChEBI" id="CHEBI:30013"/>
        <dbReference type="ChEBI" id="CHEBI:43474"/>
        <dbReference type="ChEBI" id="CHEBI:61977"/>
        <dbReference type="EC" id="3.1.3.16"/>
    </reaction>
</comment>
<dbReference type="SMART" id="SM00156">
    <property type="entry name" value="PP2Ac"/>
    <property type="match status" value="1"/>
</dbReference>
<evidence type="ECO:0000313" key="10">
    <source>
        <dbReference type="EMBL" id="EAX95905.1"/>
    </source>
</evidence>
<dbReference type="PANTHER" id="PTHR11668:SF300">
    <property type="entry name" value="SERINE_THREONINE-PROTEIN PHOSPHATASE"/>
    <property type="match status" value="1"/>
</dbReference>
<evidence type="ECO:0000256" key="8">
    <source>
        <dbReference type="RuleBase" id="RU004273"/>
    </source>
</evidence>
<dbReference type="PRINTS" id="PR00114">
    <property type="entry name" value="STPHPHTASE"/>
</dbReference>
<dbReference type="PROSITE" id="PS00125">
    <property type="entry name" value="SER_THR_PHOSPHATASE"/>
    <property type="match status" value="1"/>
</dbReference>
<keyword evidence="3 8" id="KW-0378">Hydrolase</keyword>
<dbReference type="GO" id="GO:0005634">
    <property type="term" value="C:nucleus"/>
    <property type="evidence" value="ECO:0000318"/>
    <property type="project" value="GO_Central"/>
</dbReference>
<dbReference type="InterPro" id="IPR029052">
    <property type="entry name" value="Metallo-depent_PP-like"/>
</dbReference>
<evidence type="ECO:0000256" key="7">
    <source>
        <dbReference type="ARBA" id="ARBA00048336"/>
    </source>
</evidence>